<dbReference type="AlphaFoldDB" id="A0A0R0D3R1"/>
<dbReference type="Pfam" id="PF09392">
    <property type="entry name" value="T3SS_needle_F"/>
    <property type="match status" value="1"/>
</dbReference>
<proteinExistence type="predicted"/>
<organism evidence="1 2">
    <name type="scientific">Stenotrophomonas chelatiphaga</name>
    <dbReference type="NCBI Taxonomy" id="517011"/>
    <lineage>
        <taxon>Bacteria</taxon>
        <taxon>Pseudomonadati</taxon>
        <taxon>Pseudomonadota</taxon>
        <taxon>Gammaproteobacteria</taxon>
        <taxon>Lysobacterales</taxon>
        <taxon>Lysobacteraceae</taxon>
        <taxon>Stenotrophomonas</taxon>
    </lineage>
</organism>
<gene>
    <name evidence="1" type="ORF">ABB28_02310</name>
</gene>
<dbReference type="SUPFAM" id="SSF140129">
    <property type="entry name" value="MxiH-like"/>
    <property type="match status" value="1"/>
</dbReference>
<dbReference type="Gene3D" id="1.20.58.90">
    <property type="match status" value="1"/>
</dbReference>
<protein>
    <recommendedName>
        <fullName evidence="3">EscF/YscF/HrpA family type III secretion system needle major subunit</fullName>
    </recommendedName>
</protein>
<name>A0A0R0D3R1_9GAMM</name>
<evidence type="ECO:0000313" key="2">
    <source>
        <dbReference type="Proteomes" id="UP000051386"/>
    </source>
</evidence>
<keyword evidence="2" id="KW-1185">Reference proteome</keyword>
<dbReference type="EMBL" id="LDJK01000007">
    <property type="protein sequence ID" value="KRG76749.1"/>
    <property type="molecule type" value="Genomic_DNA"/>
</dbReference>
<reference evidence="1 2" key="1">
    <citation type="submission" date="2015-05" db="EMBL/GenBank/DDBJ databases">
        <title>Genome sequencing and analysis of members of genus Stenotrophomonas.</title>
        <authorList>
            <person name="Patil P.P."/>
            <person name="Midha S."/>
            <person name="Patil P.B."/>
        </authorList>
    </citation>
    <scope>NUCLEOTIDE SEQUENCE [LARGE SCALE GENOMIC DNA]</scope>
    <source>
        <strain evidence="1 2">DSM 21508</strain>
    </source>
</reference>
<evidence type="ECO:0008006" key="3">
    <source>
        <dbReference type="Google" id="ProtNLM"/>
    </source>
</evidence>
<dbReference type="Proteomes" id="UP000051386">
    <property type="component" value="Unassembled WGS sequence"/>
</dbReference>
<dbReference type="PATRIC" id="fig|517011.3.peg.2817"/>
<comment type="caution">
    <text evidence="1">The sequence shown here is derived from an EMBL/GenBank/DDBJ whole genome shotgun (WGS) entry which is preliminary data.</text>
</comment>
<sequence length="79" mass="8911">MWKGWLSEHSKMFDDGVKHLKAEMTRIMAKLGEEGNASDPALLADYQAALSQYNMYRMLQSNSSKSLSDQSKSVIRNLA</sequence>
<evidence type="ECO:0000313" key="1">
    <source>
        <dbReference type="EMBL" id="KRG76749.1"/>
    </source>
</evidence>
<dbReference type="InterPro" id="IPR037203">
    <property type="entry name" value="T3SS_needle-like_sf"/>
</dbReference>
<dbReference type="InterPro" id="IPR021123">
    <property type="entry name" value="T3SS_needle-like"/>
</dbReference>
<dbReference type="GO" id="GO:0015031">
    <property type="term" value="P:protein transport"/>
    <property type="evidence" value="ECO:0007669"/>
    <property type="project" value="InterPro"/>
</dbReference>
<accession>A0A0R0D3R1</accession>